<feature type="coiled-coil region" evidence="1">
    <location>
        <begin position="355"/>
        <end position="399"/>
    </location>
</feature>
<feature type="compositionally biased region" description="Polar residues" evidence="2">
    <location>
        <begin position="17"/>
        <end position="30"/>
    </location>
</feature>
<accession>A0AAV3RMT1</accession>
<comment type="caution">
    <text evidence="3">The sequence shown here is derived from an EMBL/GenBank/DDBJ whole genome shotgun (WGS) entry which is preliminary data.</text>
</comment>
<evidence type="ECO:0000256" key="1">
    <source>
        <dbReference type="SAM" id="Coils"/>
    </source>
</evidence>
<feature type="region of interest" description="Disordered" evidence="2">
    <location>
        <begin position="1"/>
        <end position="36"/>
    </location>
</feature>
<proteinExistence type="predicted"/>
<feature type="region of interest" description="Disordered" evidence="2">
    <location>
        <begin position="121"/>
        <end position="147"/>
    </location>
</feature>
<protein>
    <submittedName>
        <fullName evidence="3">Uncharacterized protein</fullName>
    </submittedName>
</protein>
<keyword evidence="4" id="KW-1185">Reference proteome</keyword>
<name>A0AAV3RMT1_LITER</name>
<evidence type="ECO:0000256" key="2">
    <source>
        <dbReference type="SAM" id="MobiDB-lite"/>
    </source>
</evidence>
<dbReference type="Proteomes" id="UP001454036">
    <property type="component" value="Unassembled WGS sequence"/>
</dbReference>
<reference evidence="3 4" key="1">
    <citation type="submission" date="2024-01" db="EMBL/GenBank/DDBJ databases">
        <title>The complete chloroplast genome sequence of Lithospermum erythrorhizon: insights into the phylogenetic relationship among Boraginaceae species and the maternal lineages of purple gromwells.</title>
        <authorList>
            <person name="Okada T."/>
            <person name="Watanabe K."/>
        </authorList>
    </citation>
    <scope>NUCLEOTIDE SEQUENCE [LARGE SCALE GENOMIC DNA]</scope>
</reference>
<gene>
    <name evidence="3" type="ORF">LIER_30468</name>
</gene>
<evidence type="ECO:0000313" key="3">
    <source>
        <dbReference type="EMBL" id="GAA0182964.1"/>
    </source>
</evidence>
<feature type="compositionally biased region" description="Low complexity" evidence="2">
    <location>
        <begin position="129"/>
        <end position="147"/>
    </location>
</feature>
<evidence type="ECO:0000313" key="4">
    <source>
        <dbReference type="Proteomes" id="UP001454036"/>
    </source>
</evidence>
<dbReference type="EMBL" id="BAABME010010921">
    <property type="protein sequence ID" value="GAA0182964.1"/>
    <property type="molecule type" value="Genomic_DNA"/>
</dbReference>
<dbReference type="AlphaFoldDB" id="A0AAV3RMT1"/>
<keyword evidence="1" id="KW-0175">Coiled coil</keyword>
<sequence length="537" mass="60320">MPIIQATGPLVEENQNRDPTVQGVGSSNVNPAPVDPHSAERVEAAFQGIMSSLITFVNKSLPLNLTEDQLDGITTYFSIRHDKIISYTNVDDGPADVDFDDMVSDRPTLFTRVAITSKTKPMASMVPESSSIPPSATSATPPTTLPPTSILYANVPSMLKRLAREPPTSGSQPVKRIKVLTYTKKAPRVPLQDFVEEVPVVELDSCTTISDHRDERDLSTENPILPLDTNEQLVNATEKPPTINEELPRQREGKAVAIEVTVPPYDGKYLMPPYRLPNLEVTREAPRNTRRYVPLKDPFACSLFLFLYINEALNGAYVLAKRTDRLTHQTRNVEKKIEVLRKVIATKHKIFAGAKKDLLLEREEREKLSEAAEERDQKLKATLAELKRVKEESVVAERNWVVEKTNLQKRYRELEMSSARDLKRTTEVLQKEKETALASAVAKAKVARSEYAQKTVQAFLRINTYTRKVGRECAAYLTHLFSINKEEFLEWSQIYEAEQTSYPLWYEGLSLDPPAVGEDEGVVDSLGDANVELPSDD</sequence>
<organism evidence="3 4">
    <name type="scientific">Lithospermum erythrorhizon</name>
    <name type="common">Purple gromwell</name>
    <name type="synonym">Lithospermum officinale var. erythrorhizon</name>
    <dbReference type="NCBI Taxonomy" id="34254"/>
    <lineage>
        <taxon>Eukaryota</taxon>
        <taxon>Viridiplantae</taxon>
        <taxon>Streptophyta</taxon>
        <taxon>Embryophyta</taxon>
        <taxon>Tracheophyta</taxon>
        <taxon>Spermatophyta</taxon>
        <taxon>Magnoliopsida</taxon>
        <taxon>eudicotyledons</taxon>
        <taxon>Gunneridae</taxon>
        <taxon>Pentapetalae</taxon>
        <taxon>asterids</taxon>
        <taxon>lamiids</taxon>
        <taxon>Boraginales</taxon>
        <taxon>Boraginaceae</taxon>
        <taxon>Boraginoideae</taxon>
        <taxon>Lithospermeae</taxon>
        <taxon>Lithospermum</taxon>
    </lineage>
</organism>